<evidence type="ECO:0000256" key="7">
    <source>
        <dbReference type="ARBA" id="ARBA00022884"/>
    </source>
</evidence>
<evidence type="ECO:0000256" key="2">
    <source>
        <dbReference type="ARBA" id="ARBA00013856"/>
    </source>
</evidence>
<sequence>MADYDFDNYDGGNSRGSYGRRSDNRGYGGGRGGGGGYRQGGGGGYGGGGGGYGGDRRGGGGGGRSGGPRPIPTEAPYTAFVGNLPFETVQGDLDQIFKGLKVKSVRLVRDRETDKFKGFCYVEFEDVESLKEALSYDGALFEDRNLRVDVAESRQKDKDGGRGRGSRGGGFGSSRGGGGPPRGGGGYSFGDRGGGGQQQGFGGSGGDRRDYGRDGGRGGYDDRPGGMDRGQRYGGGGGNFRGGRGGGRGPGDDFREPTEELREPTEEERAARPRLKLAPRTVGKPINAVANPQSSIFGGAKPRDEKEYEERRDKERSRTTSESSQKSES</sequence>
<evidence type="ECO:0000256" key="12">
    <source>
        <dbReference type="SAM" id="MobiDB-lite"/>
    </source>
</evidence>
<feature type="compositionally biased region" description="Basic and acidic residues" evidence="12">
    <location>
        <begin position="206"/>
        <end position="231"/>
    </location>
</feature>
<dbReference type="GO" id="GO:0003743">
    <property type="term" value="F:translation initiation factor activity"/>
    <property type="evidence" value="ECO:0007669"/>
    <property type="project" value="UniProtKB-KW"/>
</dbReference>
<dbReference type="Gene3D" id="3.30.70.330">
    <property type="match status" value="1"/>
</dbReference>
<dbReference type="EMBL" id="OV696686">
    <property type="protein sequence ID" value="CAH1232833.1"/>
    <property type="molecule type" value="Genomic_DNA"/>
</dbReference>
<dbReference type="PANTHER" id="PTHR23236">
    <property type="entry name" value="EUKARYOTIC TRANSLATION INITIATION FACTOR 4B/4H"/>
    <property type="match status" value="1"/>
</dbReference>
<evidence type="ECO:0000256" key="5">
    <source>
        <dbReference type="ARBA" id="ARBA00022540"/>
    </source>
</evidence>
<dbReference type="Proteomes" id="UP000838412">
    <property type="component" value="Chromosome 1"/>
</dbReference>
<dbReference type="InterPro" id="IPR000504">
    <property type="entry name" value="RRM_dom"/>
</dbReference>
<evidence type="ECO:0000259" key="13">
    <source>
        <dbReference type="PROSITE" id="PS50102"/>
    </source>
</evidence>
<feature type="compositionally biased region" description="Low complexity" evidence="12">
    <location>
        <begin position="9"/>
        <end position="19"/>
    </location>
</feature>
<feature type="compositionally biased region" description="Basic and acidic residues" evidence="12">
    <location>
        <begin position="149"/>
        <end position="162"/>
    </location>
</feature>
<comment type="subcellular location">
    <subcellularLocation>
        <location evidence="1">Cytoplasm</location>
        <location evidence="1">Perinuclear region</location>
    </subcellularLocation>
</comment>
<feature type="region of interest" description="Disordered" evidence="12">
    <location>
        <begin position="1"/>
        <end position="76"/>
    </location>
</feature>
<evidence type="ECO:0000256" key="8">
    <source>
        <dbReference type="ARBA" id="ARBA00022917"/>
    </source>
</evidence>
<comment type="function">
    <text evidence="10">Stimulates the RNA helicase activity of EIF4A in the translation initiation complex. Binds weakly mRNA.</text>
</comment>
<dbReference type="PANTHER" id="PTHR23236:SF11">
    <property type="entry name" value="EUKARYOTIC TRANSLATION INITIATION FACTOR 4H"/>
    <property type="match status" value="1"/>
</dbReference>
<keyword evidence="5" id="KW-0396">Initiation factor</keyword>
<keyword evidence="6" id="KW-0597">Phosphoprotein</keyword>
<feature type="compositionally biased region" description="Basic and acidic residues" evidence="12">
    <location>
        <begin position="301"/>
        <end position="329"/>
    </location>
</feature>
<evidence type="ECO:0000256" key="11">
    <source>
        <dbReference type="PROSITE-ProRule" id="PRU00176"/>
    </source>
</evidence>
<dbReference type="GO" id="GO:0048471">
    <property type="term" value="C:perinuclear region of cytoplasm"/>
    <property type="evidence" value="ECO:0007669"/>
    <property type="project" value="UniProtKB-SubCell"/>
</dbReference>
<feature type="compositionally biased region" description="Basic and acidic residues" evidence="12">
    <location>
        <begin position="250"/>
        <end position="271"/>
    </location>
</feature>
<dbReference type="InterPro" id="IPR035979">
    <property type="entry name" value="RBD_domain_sf"/>
</dbReference>
<feature type="domain" description="RRM" evidence="13">
    <location>
        <begin position="77"/>
        <end position="153"/>
    </location>
</feature>
<dbReference type="Pfam" id="PF00076">
    <property type="entry name" value="RRM_1"/>
    <property type="match status" value="1"/>
</dbReference>
<feature type="region of interest" description="Disordered" evidence="12">
    <location>
        <begin position="149"/>
        <end position="329"/>
    </location>
</feature>
<evidence type="ECO:0000256" key="10">
    <source>
        <dbReference type="ARBA" id="ARBA00025462"/>
    </source>
</evidence>
<evidence type="ECO:0000256" key="6">
    <source>
        <dbReference type="ARBA" id="ARBA00022553"/>
    </source>
</evidence>
<dbReference type="GO" id="GO:0003723">
    <property type="term" value="F:RNA binding"/>
    <property type="evidence" value="ECO:0007669"/>
    <property type="project" value="UniProtKB-UniRule"/>
</dbReference>
<dbReference type="PROSITE" id="PS50102">
    <property type="entry name" value="RRM"/>
    <property type="match status" value="1"/>
</dbReference>
<evidence type="ECO:0000256" key="1">
    <source>
        <dbReference type="ARBA" id="ARBA00004556"/>
    </source>
</evidence>
<evidence type="ECO:0000256" key="3">
    <source>
        <dbReference type="ARBA" id="ARBA00022481"/>
    </source>
</evidence>
<evidence type="ECO:0000313" key="14">
    <source>
        <dbReference type="EMBL" id="CAH1232833.1"/>
    </source>
</evidence>
<name>A0A8J9VEN8_BRALA</name>
<feature type="compositionally biased region" description="Gly residues" evidence="12">
    <location>
        <begin position="232"/>
        <end position="249"/>
    </location>
</feature>
<dbReference type="InterPro" id="IPR012677">
    <property type="entry name" value="Nucleotide-bd_a/b_plait_sf"/>
</dbReference>
<accession>A0A8J9VEN8</accession>
<dbReference type="CDD" id="cd12401">
    <property type="entry name" value="RRM_eIF4H"/>
    <property type="match status" value="1"/>
</dbReference>
<reference evidence="14" key="1">
    <citation type="submission" date="2022-01" db="EMBL/GenBank/DDBJ databases">
        <authorList>
            <person name="Braso-Vives M."/>
        </authorList>
    </citation>
    <scope>NUCLEOTIDE SEQUENCE</scope>
</reference>
<evidence type="ECO:0000256" key="9">
    <source>
        <dbReference type="ARBA" id="ARBA00022990"/>
    </source>
</evidence>
<dbReference type="FunFam" id="3.30.70.330:FF:000115">
    <property type="entry name" value="eukaryotic translation initiation factor 4H"/>
    <property type="match status" value="1"/>
</dbReference>
<keyword evidence="8" id="KW-0648">Protein biosynthesis</keyword>
<evidence type="ECO:0000313" key="15">
    <source>
        <dbReference type="Proteomes" id="UP000838412"/>
    </source>
</evidence>
<dbReference type="OrthoDB" id="48651at2759"/>
<evidence type="ECO:0000256" key="4">
    <source>
        <dbReference type="ARBA" id="ARBA00022490"/>
    </source>
</evidence>
<keyword evidence="7 11" id="KW-0694">RNA-binding</keyword>
<dbReference type="SMART" id="SM00360">
    <property type="entry name" value="RRM"/>
    <property type="match status" value="1"/>
</dbReference>
<feature type="compositionally biased region" description="Gly residues" evidence="12">
    <location>
        <begin position="26"/>
        <end position="66"/>
    </location>
</feature>
<organism evidence="14 15">
    <name type="scientific">Branchiostoma lanceolatum</name>
    <name type="common">Common lancelet</name>
    <name type="synonym">Amphioxus lanceolatum</name>
    <dbReference type="NCBI Taxonomy" id="7740"/>
    <lineage>
        <taxon>Eukaryota</taxon>
        <taxon>Metazoa</taxon>
        <taxon>Chordata</taxon>
        <taxon>Cephalochordata</taxon>
        <taxon>Leptocardii</taxon>
        <taxon>Amphioxiformes</taxon>
        <taxon>Branchiostomatidae</taxon>
        <taxon>Branchiostoma</taxon>
    </lineage>
</organism>
<keyword evidence="4" id="KW-0963">Cytoplasm</keyword>
<feature type="compositionally biased region" description="Gly residues" evidence="12">
    <location>
        <begin position="166"/>
        <end position="205"/>
    </location>
</feature>
<keyword evidence="15" id="KW-1185">Reference proteome</keyword>
<protein>
    <recommendedName>
        <fullName evidence="2">Eukaryotic translation initiation factor 4H</fullName>
    </recommendedName>
</protein>
<dbReference type="InterPro" id="IPR034229">
    <property type="entry name" value="eIF4H_RRM"/>
</dbReference>
<proteinExistence type="predicted"/>
<dbReference type="AlphaFoldDB" id="A0A8J9VEN8"/>
<keyword evidence="3" id="KW-0488">Methylation</keyword>
<gene>
    <name evidence="14" type="primary">EIF4H</name>
    <name evidence="14" type="ORF">BLAG_LOCUS1791</name>
</gene>
<keyword evidence="9" id="KW-0007">Acetylation</keyword>
<dbReference type="SUPFAM" id="SSF54928">
    <property type="entry name" value="RNA-binding domain, RBD"/>
    <property type="match status" value="1"/>
</dbReference>